<dbReference type="EMBL" id="JAGKHQ010000020">
    <property type="protein sequence ID" value="KAG7480241.1"/>
    <property type="molecule type" value="Genomic_DNA"/>
</dbReference>
<dbReference type="AlphaFoldDB" id="A0AAV6PZ94"/>
<protein>
    <recommendedName>
        <fullName evidence="1">Zinc-finger CCCH domain-containing protein</fullName>
    </recommendedName>
</protein>
<gene>
    <name evidence="2" type="ORF">JOB18_046475</name>
</gene>
<evidence type="ECO:0000313" key="2">
    <source>
        <dbReference type="EMBL" id="KAG7480241.1"/>
    </source>
</evidence>
<organism evidence="2 3">
    <name type="scientific">Solea senegalensis</name>
    <name type="common">Senegalese sole</name>
    <dbReference type="NCBI Taxonomy" id="28829"/>
    <lineage>
        <taxon>Eukaryota</taxon>
        <taxon>Metazoa</taxon>
        <taxon>Chordata</taxon>
        <taxon>Craniata</taxon>
        <taxon>Vertebrata</taxon>
        <taxon>Euteleostomi</taxon>
        <taxon>Actinopterygii</taxon>
        <taxon>Neopterygii</taxon>
        <taxon>Teleostei</taxon>
        <taxon>Neoteleostei</taxon>
        <taxon>Acanthomorphata</taxon>
        <taxon>Carangaria</taxon>
        <taxon>Pleuronectiformes</taxon>
        <taxon>Pleuronectoidei</taxon>
        <taxon>Soleidae</taxon>
        <taxon>Solea</taxon>
    </lineage>
</organism>
<dbReference type="Proteomes" id="UP000693946">
    <property type="component" value="Linkage Group LG8"/>
</dbReference>
<feature type="domain" description="Zinc-finger CCCH" evidence="1">
    <location>
        <begin position="1"/>
        <end position="43"/>
    </location>
</feature>
<dbReference type="InterPro" id="IPR041686">
    <property type="entry name" value="Znf-CCCH_3"/>
</dbReference>
<reference evidence="2 3" key="1">
    <citation type="journal article" date="2021" name="Sci. Rep.">
        <title>Chromosome anchoring in Senegalese sole (Solea senegalensis) reveals sex-associated markers and genome rearrangements in flatfish.</title>
        <authorList>
            <person name="Guerrero-Cozar I."/>
            <person name="Gomez-Garrido J."/>
            <person name="Berbel C."/>
            <person name="Martinez-Blanch J.F."/>
            <person name="Alioto T."/>
            <person name="Claros M.G."/>
            <person name="Gagnaire P.A."/>
            <person name="Manchado M."/>
        </authorList>
    </citation>
    <scope>NUCLEOTIDE SEQUENCE [LARGE SCALE GENOMIC DNA]</scope>
    <source>
        <strain evidence="2">Sse05_10M</strain>
    </source>
</reference>
<accession>A0AAV6PZ94</accession>
<sequence length="192" mass="21900">MNITGSRKQTPCYWEKQPGGCQKTYCPFLHEKQGHNEVTITVKEDVTEQAEEELSGFLNLKKRRVEEQQAVEIQAPDKSQAECVTARTGPKNTHVRGEVRVKTLEEIRREKASRLQAQHNTEDGEQTGAMKRRFMRVIRQSTDVSFSSSTHDELSLDELVKEFTCSDLDEGEDACKPLQQVLQELIELCNSC</sequence>
<evidence type="ECO:0000259" key="1">
    <source>
        <dbReference type="Pfam" id="PF15663"/>
    </source>
</evidence>
<name>A0AAV6PZ94_SOLSE</name>
<dbReference type="Pfam" id="PF15663">
    <property type="entry name" value="zf-CCCH_3"/>
    <property type="match status" value="1"/>
</dbReference>
<comment type="caution">
    <text evidence="2">The sequence shown here is derived from an EMBL/GenBank/DDBJ whole genome shotgun (WGS) entry which is preliminary data.</text>
</comment>
<keyword evidence="3" id="KW-1185">Reference proteome</keyword>
<proteinExistence type="predicted"/>
<evidence type="ECO:0000313" key="3">
    <source>
        <dbReference type="Proteomes" id="UP000693946"/>
    </source>
</evidence>